<comment type="caution">
    <text evidence="2">The sequence shown here is derived from an EMBL/GenBank/DDBJ whole genome shotgun (WGS) entry which is preliminary data.</text>
</comment>
<dbReference type="AlphaFoldDB" id="A0A9P7BL18"/>
<dbReference type="InterPro" id="IPR001584">
    <property type="entry name" value="Integrase_cat-core"/>
</dbReference>
<dbReference type="PANTHER" id="PTHR37984:SF5">
    <property type="entry name" value="PROTEIN NYNRIN-LIKE"/>
    <property type="match status" value="1"/>
</dbReference>
<dbReference type="PROSITE" id="PS50994">
    <property type="entry name" value="INTEGRASE"/>
    <property type="match status" value="1"/>
</dbReference>
<reference evidence="2" key="1">
    <citation type="journal article" date="2020" name="Microb. Genom.">
        <title>Genetic diversity of clinical and environmental Mucorales isolates obtained from an investigation of mucormycosis cases among solid organ transplant recipients.</title>
        <authorList>
            <person name="Nguyen M.H."/>
            <person name="Kaul D."/>
            <person name="Muto C."/>
            <person name="Cheng S.J."/>
            <person name="Richter R.A."/>
            <person name="Bruno V.M."/>
            <person name="Liu G."/>
            <person name="Beyhan S."/>
            <person name="Sundermann A.J."/>
            <person name="Mounaud S."/>
            <person name="Pasculle A.W."/>
            <person name="Nierman W.C."/>
            <person name="Driscoll E."/>
            <person name="Cumbie R."/>
            <person name="Clancy C.J."/>
            <person name="Dupont C.L."/>
        </authorList>
    </citation>
    <scope>NUCLEOTIDE SEQUENCE</scope>
    <source>
        <strain evidence="2">GL11</strain>
    </source>
</reference>
<gene>
    <name evidence="2" type="ORF">G6F64_012917</name>
</gene>
<keyword evidence="3" id="KW-1185">Reference proteome</keyword>
<dbReference type="GO" id="GO:0003676">
    <property type="term" value="F:nucleic acid binding"/>
    <property type="evidence" value="ECO:0007669"/>
    <property type="project" value="InterPro"/>
</dbReference>
<evidence type="ECO:0000313" key="3">
    <source>
        <dbReference type="Proteomes" id="UP000716291"/>
    </source>
</evidence>
<organism evidence="2 3">
    <name type="scientific">Rhizopus oryzae</name>
    <name type="common">Mucormycosis agent</name>
    <name type="synonym">Rhizopus arrhizus var. delemar</name>
    <dbReference type="NCBI Taxonomy" id="64495"/>
    <lineage>
        <taxon>Eukaryota</taxon>
        <taxon>Fungi</taxon>
        <taxon>Fungi incertae sedis</taxon>
        <taxon>Mucoromycota</taxon>
        <taxon>Mucoromycotina</taxon>
        <taxon>Mucoromycetes</taxon>
        <taxon>Mucorales</taxon>
        <taxon>Mucorineae</taxon>
        <taxon>Rhizopodaceae</taxon>
        <taxon>Rhizopus</taxon>
    </lineage>
</organism>
<proteinExistence type="predicted"/>
<dbReference type="InterPro" id="IPR036397">
    <property type="entry name" value="RNaseH_sf"/>
</dbReference>
<dbReference type="Gene3D" id="3.30.420.10">
    <property type="entry name" value="Ribonuclease H-like superfamily/Ribonuclease H"/>
    <property type="match status" value="1"/>
</dbReference>
<protein>
    <recommendedName>
        <fullName evidence="1">Integrase catalytic domain-containing protein</fullName>
    </recommendedName>
</protein>
<dbReference type="PANTHER" id="PTHR37984">
    <property type="entry name" value="PROTEIN CBG26694"/>
    <property type="match status" value="1"/>
</dbReference>
<dbReference type="Proteomes" id="UP000716291">
    <property type="component" value="Unassembled WGS sequence"/>
</dbReference>
<dbReference type="InterPro" id="IPR050951">
    <property type="entry name" value="Retrovirus_Pol_polyprotein"/>
</dbReference>
<dbReference type="Pfam" id="PF00665">
    <property type="entry name" value="rve"/>
    <property type="match status" value="1"/>
</dbReference>
<dbReference type="EMBL" id="JAANQT010004468">
    <property type="protein sequence ID" value="KAG1298897.1"/>
    <property type="molecule type" value="Genomic_DNA"/>
</dbReference>
<dbReference type="SUPFAM" id="SSF53098">
    <property type="entry name" value="Ribonuclease H-like"/>
    <property type="match status" value="1"/>
</dbReference>
<accession>A0A9P7BL18</accession>
<evidence type="ECO:0000259" key="1">
    <source>
        <dbReference type="PROSITE" id="PS50994"/>
    </source>
</evidence>
<dbReference type="GO" id="GO:0015074">
    <property type="term" value="P:DNA integration"/>
    <property type="evidence" value="ECO:0007669"/>
    <property type="project" value="InterPro"/>
</dbReference>
<evidence type="ECO:0000313" key="2">
    <source>
        <dbReference type="EMBL" id="KAG1298897.1"/>
    </source>
</evidence>
<dbReference type="GO" id="GO:0005634">
    <property type="term" value="C:nucleus"/>
    <property type="evidence" value="ECO:0007669"/>
    <property type="project" value="UniProtKB-ARBA"/>
</dbReference>
<sequence>MKSYVGSCKPCQLFANIQNVNPPSRSVPTLNLFEQFSIDYVGPFLLSLRGNKYVLVAVENFSRWPVAMAYPRADAVTTALFLYEHIFTQFGPPSHLLSDNGSHFLNDIVNEFLTIVKTHHKYSSPYRPSTNGQCEKMNGVLVSSIKKLSIEQPMEWDTHLPAVLYAYRTKAHEVVKISPFELLYGQYPRSSRQDILQTFGQSFAFERLFKLMDGNIHNEESVANDYPIRDLVEADILEPGTKVIRVRQKKSGKLDSNYDPEVFTVLGGLGNGAYQLVDARGVPLARRVNRASLKRLLSRLFRKGSFL</sequence>
<dbReference type="InterPro" id="IPR012337">
    <property type="entry name" value="RNaseH-like_sf"/>
</dbReference>
<feature type="domain" description="Integrase catalytic" evidence="1">
    <location>
        <begin position="24"/>
        <end position="187"/>
    </location>
</feature>
<name>A0A9P7BL18_RHIOR</name>